<evidence type="ECO:0000259" key="1">
    <source>
        <dbReference type="Pfam" id="PF02602"/>
    </source>
</evidence>
<dbReference type="RefSeq" id="WP_202832320.1">
    <property type="nucleotide sequence ID" value="NZ_JAETWB010000005.1"/>
</dbReference>
<keyword evidence="3" id="KW-1185">Reference proteome</keyword>
<protein>
    <submittedName>
        <fullName evidence="2">Uroporphyrinogen-III synthase</fullName>
    </submittedName>
</protein>
<accession>A0ABS1U319</accession>
<organism evidence="2 3">
    <name type="scientific">Belnapia arida</name>
    <dbReference type="NCBI Taxonomy" id="2804533"/>
    <lineage>
        <taxon>Bacteria</taxon>
        <taxon>Pseudomonadati</taxon>
        <taxon>Pseudomonadota</taxon>
        <taxon>Alphaproteobacteria</taxon>
        <taxon>Acetobacterales</taxon>
        <taxon>Roseomonadaceae</taxon>
        <taxon>Belnapia</taxon>
    </lineage>
</organism>
<gene>
    <name evidence="2" type="ORF">JMJ56_13650</name>
</gene>
<comment type="caution">
    <text evidence="2">The sequence shown here is derived from an EMBL/GenBank/DDBJ whole genome shotgun (WGS) entry which is preliminary data.</text>
</comment>
<evidence type="ECO:0000313" key="3">
    <source>
        <dbReference type="Proteomes" id="UP000660885"/>
    </source>
</evidence>
<feature type="domain" description="Tetrapyrrole biosynthesis uroporphyrinogen III synthase" evidence="1">
    <location>
        <begin position="17"/>
        <end position="238"/>
    </location>
</feature>
<dbReference type="EMBL" id="JAETWB010000005">
    <property type="protein sequence ID" value="MBL6079058.1"/>
    <property type="molecule type" value="Genomic_DNA"/>
</dbReference>
<dbReference type="Pfam" id="PF02602">
    <property type="entry name" value="HEM4"/>
    <property type="match status" value="1"/>
</dbReference>
<proteinExistence type="predicted"/>
<evidence type="ECO:0000313" key="2">
    <source>
        <dbReference type="EMBL" id="MBL6079058.1"/>
    </source>
</evidence>
<dbReference type="InterPro" id="IPR003754">
    <property type="entry name" value="4pyrrol_synth_uPrphyn_synth"/>
</dbReference>
<dbReference type="Proteomes" id="UP000660885">
    <property type="component" value="Unassembled WGS sequence"/>
</dbReference>
<name>A0ABS1U319_9PROT</name>
<dbReference type="InterPro" id="IPR036108">
    <property type="entry name" value="4pyrrol_syn_uPrphyn_synt_sf"/>
</dbReference>
<sequence>MREAVLVTRPEPGAEETGRRLAGLGWEPVLAPALRLAPRPMAAPVGVQALLLTSRAAARAVRPGALPAGLPADLPVLAVGEATAAEARHSGFVKAEAAAGDAVSLAQLAAARLDPAAGPLLLAVGQGYGLEVASALRQRGFRVQRRVAYAAAPAPGLPDRARKALADGRVVAALFFSPRSAHCAISLFHEAGLAETAASVMALALSPRVAAALRAAPAPLAWRAVQVADRPDQDSLLQLLGPRLAKR</sequence>
<reference evidence="2 3" key="1">
    <citation type="submission" date="2021-01" db="EMBL/GenBank/DDBJ databases">
        <title>Belnapia mucosa sp. nov. and Belnapia arida sp. nov., isolated from the Tabernas Desert (Almeria, Spain).</title>
        <authorList>
            <person name="Molina-Menor E."/>
            <person name="Vidal-Verdu A."/>
            <person name="Calonge A."/>
            <person name="Satari L."/>
            <person name="Pereto J."/>
            <person name="Porcar M."/>
        </authorList>
    </citation>
    <scope>NUCLEOTIDE SEQUENCE [LARGE SCALE GENOMIC DNA]</scope>
    <source>
        <strain evidence="2 3">T18</strain>
    </source>
</reference>
<dbReference type="SUPFAM" id="SSF69618">
    <property type="entry name" value="HemD-like"/>
    <property type="match status" value="1"/>
</dbReference>
<dbReference type="CDD" id="cd06578">
    <property type="entry name" value="HemD"/>
    <property type="match status" value="1"/>
</dbReference>
<dbReference type="Gene3D" id="3.40.50.10090">
    <property type="match status" value="2"/>
</dbReference>